<dbReference type="EMBL" id="NRQY01000001">
    <property type="protein sequence ID" value="RUT66013.1"/>
    <property type="molecule type" value="Genomic_DNA"/>
</dbReference>
<gene>
    <name evidence="2" type="ORF">CKG00_06050</name>
</gene>
<feature type="transmembrane region" description="Helical" evidence="1">
    <location>
        <begin position="58"/>
        <end position="75"/>
    </location>
</feature>
<dbReference type="AlphaFoldDB" id="A0A433ZV60"/>
<keyword evidence="1" id="KW-0472">Membrane</keyword>
<protein>
    <recommendedName>
        <fullName evidence="4">Acyltransferase 3 domain-containing protein</fullName>
    </recommendedName>
</protein>
<name>A0A433ZV60_MORMO</name>
<sequence length="117" mass="13754">MLPVAGSMIFMYIVMMLTDKFIGQAFGAQFFYIIKQIFYQIPFTHVALTNYPLWSMSYELYGSLLVFSILAIFGLSKYRLYFYYIIMIYFFVAEDSAYYALFVFGIILCEIQTGRCI</sequence>
<accession>A0A433ZV60</accession>
<organism evidence="2 3">
    <name type="scientific">Morganella morganii</name>
    <name type="common">Proteus morganii</name>
    <dbReference type="NCBI Taxonomy" id="582"/>
    <lineage>
        <taxon>Bacteria</taxon>
        <taxon>Pseudomonadati</taxon>
        <taxon>Pseudomonadota</taxon>
        <taxon>Gammaproteobacteria</taxon>
        <taxon>Enterobacterales</taxon>
        <taxon>Morganellaceae</taxon>
        <taxon>Morganella</taxon>
    </lineage>
</organism>
<evidence type="ECO:0000313" key="2">
    <source>
        <dbReference type="EMBL" id="RUT66013.1"/>
    </source>
</evidence>
<proteinExistence type="predicted"/>
<comment type="caution">
    <text evidence="2">The sequence shown here is derived from an EMBL/GenBank/DDBJ whole genome shotgun (WGS) entry which is preliminary data.</text>
</comment>
<keyword evidence="1" id="KW-0812">Transmembrane</keyword>
<feature type="transmembrane region" description="Helical" evidence="1">
    <location>
        <begin position="82"/>
        <end position="108"/>
    </location>
</feature>
<evidence type="ECO:0000256" key="1">
    <source>
        <dbReference type="SAM" id="Phobius"/>
    </source>
</evidence>
<evidence type="ECO:0008006" key="4">
    <source>
        <dbReference type="Google" id="ProtNLM"/>
    </source>
</evidence>
<evidence type="ECO:0000313" key="3">
    <source>
        <dbReference type="Proteomes" id="UP000286908"/>
    </source>
</evidence>
<keyword evidence="1" id="KW-1133">Transmembrane helix</keyword>
<reference evidence="2 3" key="1">
    <citation type="submission" date="2017-08" db="EMBL/GenBank/DDBJ databases">
        <title>Draft genome sequence of pheromone producing symbiont Morganella morganii, of the female New Zealand grass grub Costelytra giveni.</title>
        <authorList>
            <person name="Laugraud A."/>
            <person name="Young S.D."/>
            <person name="Hurst M.H."/>
        </authorList>
    </citation>
    <scope>NUCLEOTIDE SEQUENCE [LARGE SCALE GENOMIC DNA]</scope>
    <source>
        <strain evidence="2 3">MMsCG</strain>
    </source>
</reference>
<feature type="transmembrane region" description="Helical" evidence="1">
    <location>
        <begin position="21"/>
        <end position="38"/>
    </location>
</feature>
<dbReference type="Proteomes" id="UP000286908">
    <property type="component" value="Unassembled WGS sequence"/>
</dbReference>